<comment type="similarity">
    <text evidence="1">Belongs to the short-chain dehydrogenases/reductases (SDR) family.</text>
</comment>
<dbReference type="PANTHER" id="PTHR43639">
    <property type="entry name" value="OXIDOREDUCTASE, SHORT-CHAIN DEHYDROGENASE/REDUCTASE FAMILY (AFU_ORTHOLOGUE AFUA_5G02870)"/>
    <property type="match status" value="1"/>
</dbReference>
<comment type="caution">
    <text evidence="3">The sequence shown here is derived from an EMBL/GenBank/DDBJ whole genome shotgun (WGS) entry which is preliminary data.</text>
</comment>
<dbReference type="InterPro" id="IPR036291">
    <property type="entry name" value="NAD(P)-bd_dom_sf"/>
</dbReference>
<evidence type="ECO:0000256" key="2">
    <source>
        <dbReference type="ARBA" id="ARBA00023002"/>
    </source>
</evidence>
<dbReference type="Proteomes" id="UP000221101">
    <property type="component" value="Unassembled WGS sequence"/>
</dbReference>
<dbReference type="InterPro" id="IPR002347">
    <property type="entry name" value="SDR_fam"/>
</dbReference>
<dbReference type="EMBL" id="NJCX01000028">
    <property type="protein sequence ID" value="PHM70004.1"/>
    <property type="molecule type" value="Genomic_DNA"/>
</dbReference>
<dbReference type="PRINTS" id="PR00081">
    <property type="entry name" value="GDHRDH"/>
</dbReference>
<dbReference type="PANTHER" id="PTHR43639:SF1">
    <property type="entry name" value="SHORT-CHAIN DEHYDROGENASE_REDUCTASE FAMILY PROTEIN"/>
    <property type="match status" value="1"/>
</dbReference>
<dbReference type="GO" id="GO:0016491">
    <property type="term" value="F:oxidoreductase activity"/>
    <property type="evidence" value="ECO:0007669"/>
    <property type="project" value="UniProtKB-KW"/>
</dbReference>
<protein>
    <recommendedName>
        <fullName evidence="5">3-ketoacyl-ACP reductase</fullName>
    </recommendedName>
</protein>
<dbReference type="AlphaFoldDB" id="A0A2D0L2U5"/>
<gene>
    <name evidence="3" type="ORF">Xkoz_03270</name>
</gene>
<accession>A0A2D0L2U5</accession>
<reference evidence="3 4" key="1">
    <citation type="journal article" date="2017" name="Nat. Microbiol.">
        <title>Natural product diversity associated with the nematode symbionts Photorhabdus and Xenorhabdus.</title>
        <authorList>
            <person name="Tobias N.J."/>
            <person name="Wolff H."/>
            <person name="Djahanschiri B."/>
            <person name="Grundmann F."/>
            <person name="Kronenwerth M."/>
            <person name="Shi Y.M."/>
            <person name="Simonyi S."/>
            <person name="Grun P."/>
            <person name="Shapiro-Ilan D."/>
            <person name="Pidot S.J."/>
            <person name="Stinear T.P."/>
            <person name="Ebersberger I."/>
            <person name="Bode H.B."/>
        </authorList>
    </citation>
    <scope>NUCLEOTIDE SEQUENCE [LARGE SCALE GENOMIC DNA]</scope>
    <source>
        <strain evidence="3 4">DSM 17907</strain>
    </source>
</reference>
<keyword evidence="4" id="KW-1185">Reference proteome</keyword>
<dbReference type="Pfam" id="PF13561">
    <property type="entry name" value="adh_short_C2"/>
    <property type="match status" value="1"/>
</dbReference>
<organism evidence="3 4">
    <name type="scientific">Xenorhabdus kozodoii</name>
    <dbReference type="NCBI Taxonomy" id="351676"/>
    <lineage>
        <taxon>Bacteria</taxon>
        <taxon>Pseudomonadati</taxon>
        <taxon>Pseudomonadota</taxon>
        <taxon>Gammaproteobacteria</taxon>
        <taxon>Enterobacterales</taxon>
        <taxon>Morganellaceae</taxon>
        <taxon>Xenorhabdus</taxon>
    </lineage>
</organism>
<evidence type="ECO:0000313" key="3">
    <source>
        <dbReference type="EMBL" id="PHM70004.1"/>
    </source>
</evidence>
<dbReference type="FunFam" id="3.40.50.720:FF:000084">
    <property type="entry name" value="Short-chain dehydrogenase reductase"/>
    <property type="match status" value="1"/>
</dbReference>
<name>A0A2D0L2U5_9GAMM</name>
<dbReference type="RefSeq" id="WP_099143091.1">
    <property type="nucleotide sequence ID" value="NZ_CAWNOR010000062.1"/>
</dbReference>
<evidence type="ECO:0008006" key="5">
    <source>
        <dbReference type="Google" id="ProtNLM"/>
    </source>
</evidence>
<dbReference type="Gene3D" id="3.40.50.720">
    <property type="entry name" value="NAD(P)-binding Rossmann-like Domain"/>
    <property type="match status" value="1"/>
</dbReference>
<dbReference type="PRINTS" id="PR00080">
    <property type="entry name" value="SDRFAMILY"/>
</dbReference>
<sequence length="263" mass="27880">MVTLEASNKLNGKVALVTGGSRGIGRAIVEKLALDGVSFIGIHYAEHSEAALDVADAAQILGAETCVIQANFIENGKKGSDELWSKFYQELEKRGYEGLDILINCAGIAPLASISSTNEDIFKSVLSVNLEAPFFLIQAALPYIREGGRIINVSTSLTRVVAQTKATIYISSKGAIDSLTLALAAELGARKITVNAIAPGIVDTDMNSRWLNEDNARQEASNLSVFSRVGTPDDISSLVGFLASDDSRWITGQVIDVSGGSCI</sequence>
<evidence type="ECO:0000256" key="1">
    <source>
        <dbReference type="ARBA" id="ARBA00006484"/>
    </source>
</evidence>
<keyword evidence="2" id="KW-0560">Oxidoreductase</keyword>
<evidence type="ECO:0000313" key="4">
    <source>
        <dbReference type="Proteomes" id="UP000221101"/>
    </source>
</evidence>
<dbReference type="SUPFAM" id="SSF51735">
    <property type="entry name" value="NAD(P)-binding Rossmann-fold domains"/>
    <property type="match status" value="1"/>
</dbReference>
<dbReference type="OrthoDB" id="5898578at2"/>
<proteinExistence type="inferred from homology"/>